<proteinExistence type="inferred from homology"/>
<feature type="compositionally biased region" description="Basic and acidic residues" evidence="2">
    <location>
        <begin position="178"/>
        <end position="201"/>
    </location>
</feature>
<keyword evidence="5" id="KW-1185">Reference proteome</keyword>
<evidence type="ECO:0000313" key="5">
    <source>
        <dbReference type="Proteomes" id="UP001230188"/>
    </source>
</evidence>
<dbReference type="EMBL" id="JAQMWT010000575">
    <property type="protein sequence ID" value="KAJ8599239.1"/>
    <property type="molecule type" value="Genomic_DNA"/>
</dbReference>
<protein>
    <recommendedName>
        <fullName evidence="3">NFACT RNA-binding domain-containing protein</fullName>
    </recommendedName>
</protein>
<dbReference type="InterPro" id="IPR008532">
    <property type="entry name" value="NFACT_RNA-bd"/>
</dbReference>
<evidence type="ECO:0000256" key="2">
    <source>
        <dbReference type="SAM" id="MobiDB-lite"/>
    </source>
</evidence>
<evidence type="ECO:0000256" key="1">
    <source>
        <dbReference type="ARBA" id="ARBA00008998"/>
    </source>
</evidence>
<dbReference type="Pfam" id="PF05670">
    <property type="entry name" value="NFACT-R_1"/>
    <property type="match status" value="1"/>
</dbReference>
<accession>A0AAD7U8P5</accession>
<evidence type="ECO:0000259" key="3">
    <source>
        <dbReference type="Pfam" id="PF05670"/>
    </source>
</evidence>
<dbReference type="InterPro" id="IPR039730">
    <property type="entry name" value="Jlp2/Ccd25"/>
</dbReference>
<reference evidence="4" key="1">
    <citation type="submission" date="2023-01" db="EMBL/GenBank/DDBJ databases">
        <title>Metagenome sequencing of chrysophaentin producing Chrysophaeum taylorii.</title>
        <authorList>
            <person name="Davison J."/>
            <person name="Bewley C."/>
        </authorList>
    </citation>
    <scope>NUCLEOTIDE SEQUENCE</scope>
    <source>
        <strain evidence="4">NIES-1699</strain>
    </source>
</reference>
<sequence>MVYYFTTTGGIGIYMGKDKHENEDLIAYGWPEDVWFHVDDLSSAHVYLRLPRGPLRATFRQTGNLDHLPDALKECCALVKANSIEGSKKHEVDVVYTPWENLEKRSTMAVGQIGFKDDKKVVKVRCVTRERDIVKRLEKTKTEDYPDLYAQRQKRDEDVRAKQKERRREASKQQRILDQQRREEADARSYDRLFQNMRDDNAPPIQKATADDSAALEAEDDFM</sequence>
<dbReference type="Proteomes" id="UP001230188">
    <property type="component" value="Unassembled WGS sequence"/>
</dbReference>
<comment type="similarity">
    <text evidence="1">Belongs to the CCDC25 family.</text>
</comment>
<gene>
    <name evidence="4" type="ORF">CTAYLR_006209</name>
</gene>
<name>A0AAD7U8P5_9STRA</name>
<comment type="caution">
    <text evidence="4">The sequence shown here is derived from an EMBL/GenBank/DDBJ whole genome shotgun (WGS) entry which is preliminary data.</text>
</comment>
<organism evidence="4 5">
    <name type="scientific">Chrysophaeum taylorii</name>
    <dbReference type="NCBI Taxonomy" id="2483200"/>
    <lineage>
        <taxon>Eukaryota</taxon>
        <taxon>Sar</taxon>
        <taxon>Stramenopiles</taxon>
        <taxon>Ochrophyta</taxon>
        <taxon>Pelagophyceae</taxon>
        <taxon>Pelagomonadales</taxon>
        <taxon>Pelagomonadaceae</taxon>
        <taxon>Chrysophaeum</taxon>
    </lineage>
</organism>
<dbReference type="AlphaFoldDB" id="A0AAD7U8P5"/>
<feature type="compositionally biased region" description="Basic and acidic residues" evidence="2">
    <location>
        <begin position="153"/>
        <end position="172"/>
    </location>
</feature>
<dbReference type="PANTHER" id="PTHR13049:SF2">
    <property type="entry name" value="COILED-COIL DOMAIN-CONTAINING PROTEIN 25"/>
    <property type="match status" value="1"/>
</dbReference>
<feature type="region of interest" description="Disordered" evidence="2">
    <location>
        <begin position="148"/>
        <end position="223"/>
    </location>
</feature>
<evidence type="ECO:0000313" key="4">
    <source>
        <dbReference type="EMBL" id="KAJ8599239.1"/>
    </source>
</evidence>
<dbReference type="PANTHER" id="PTHR13049">
    <property type="entry name" value="DUF814-RELATED"/>
    <property type="match status" value="1"/>
</dbReference>
<feature type="domain" description="NFACT RNA-binding" evidence="3">
    <location>
        <begin position="1"/>
        <end position="117"/>
    </location>
</feature>